<organism evidence="2 3">
    <name type="scientific">Tulasnella calospora MUT 4182</name>
    <dbReference type="NCBI Taxonomy" id="1051891"/>
    <lineage>
        <taxon>Eukaryota</taxon>
        <taxon>Fungi</taxon>
        <taxon>Dikarya</taxon>
        <taxon>Basidiomycota</taxon>
        <taxon>Agaricomycotina</taxon>
        <taxon>Agaricomycetes</taxon>
        <taxon>Cantharellales</taxon>
        <taxon>Tulasnellaceae</taxon>
        <taxon>Tulasnella</taxon>
    </lineage>
</organism>
<dbReference type="HOGENOM" id="CLU_1732829_0_0_1"/>
<accession>A0A0C3KDL8</accession>
<reference evidence="2 3" key="1">
    <citation type="submission" date="2014-04" db="EMBL/GenBank/DDBJ databases">
        <authorList>
            <consortium name="DOE Joint Genome Institute"/>
            <person name="Kuo A."/>
            <person name="Girlanda M."/>
            <person name="Perotto S."/>
            <person name="Kohler A."/>
            <person name="Nagy L.G."/>
            <person name="Floudas D."/>
            <person name="Copeland A."/>
            <person name="Barry K.W."/>
            <person name="Cichocki N."/>
            <person name="Veneault-Fourrey C."/>
            <person name="LaButti K."/>
            <person name="Lindquist E.A."/>
            <person name="Lipzen A."/>
            <person name="Lundell T."/>
            <person name="Morin E."/>
            <person name="Murat C."/>
            <person name="Sun H."/>
            <person name="Tunlid A."/>
            <person name="Henrissat B."/>
            <person name="Grigoriev I.V."/>
            <person name="Hibbett D.S."/>
            <person name="Martin F."/>
            <person name="Nordberg H.P."/>
            <person name="Cantor M.N."/>
            <person name="Hua S.X."/>
        </authorList>
    </citation>
    <scope>NUCLEOTIDE SEQUENCE [LARGE SCALE GENOMIC DNA]</scope>
    <source>
        <strain evidence="2 3">MUT 4182</strain>
    </source>
</reference>
<gene>
    <name evidence="2" type="ORF">M407DRAFT_30814</name>
</gene>
<protein>
    <submittedName>
        <fullName evidence="2">Uncharacterized protein</fullName>
    </submittedName>
</protein>
<feature type="compositionally biased region" description="Low complexity" evidence="1">
    <location>
        <begin position="1"/>
        <end position="13"/>
    </location>
</feature>
<dbReference type="EMBL" id="KN823216">
    <property type="protein sequence ID" value="KIO19533.1"/>
    <property type="molecule type" value="Genomic_DNA"/>
</dbReference>
<evidence type="ECO:0000256" key="1">
    <source>
        <dbReference type="SAM" id="MobiDB-lite"/>
    </source>
</evidence>
<dbReference type="Proteomes" id="UP000054248">
    <property type="component" value="Unassembled WGS sequence"/>
</dbReference>
<evidence type="ECO:0000313" key="3">
    <source>
        <dbReference type="Proteomes" id="UP000054248"/>
    </source>
</evidence>
<sequence length="151" mass="15482">MSNPNPNPDNNTPPGTPPNPSASEGTEINPTPLLQLQMSAATDDIDQLLAVFGSGWSADAFIVSAATPSAPTTSPTVNVLTGPSGAMTGPLQANLVSSASASTSLRTTTSPDYLGSLFDSFFLPRSAQGVVQERFGPAPLGHPLQVHEPNN</sequence>
<keyword evidence="3" id="KW-1185">Reference proteome</keyword>
<feature type="region of interest" description="Disordered" evidence="1">
    <location>
        <begin position="1"/>
        <end position="31"/>
    </location>
</feature>
<dbReference type="AlphaFoldDB" id="A0A0C3KDL8"/>
<proteinExistence type="predicted"/>
<name>A0A0C3KDL8_9AGAM</name>
<feature type="compositionally biased region" description="Polar residues" evidence="1">
    <location>
        <begin position="21"/>
        <end position="31"/>
    </location>
</feature>
<evidence type="ECO:0000313" key="2">
    <source>
        <dbReference type="EMBL" id="KIO19533.1"/>
    </source>
</evidence>
<reference evidence="3" key="2">
    <citation type="submission" date="2015-01" db="EMBL/GenBank/DDBJ databases">
        <title>Evolutionary Origins and Diversification of the Mycorrhizal Mutualists.</title>
        <authorList>
            <consortium name="DOE Joint Genome Institute"/>
            <consortium name="Mycorrhizal Genomics Consortium"/>
            <person name="Kohler A."/>
            <person name="Kuo A."/>
            <person name="Nagy L.G."/>
            <person name="Floudas D."/>
            <person name="Copeland A."/>
            <person name="Barry K.W."/>
            <person name="Cichocki N."/>
            <person name="Veneault-Fourrey C."/>
            <person name="LaButti K."/>
            <person name="Lindquist E.A."/>
            <person name="Lipzen A."/>
            <person name="Lundell T."/>
            <person name="Morin E."/>
            <person name="Murat C."/>
            <person name="Riley R."/>
            <person name="Ohm R."/>
            <person name="Sun H."/>
            <person name="Tunlid A."/>
            <person name="Henrissat B."/>
            <person name="Grigoriev I.V."/>
            <person name="Hibbett D.S."/>
            <person name="Martin F."/>
        </authorList>
    </citation>
    <scope>NUCLEOTIDE SEQUENCE [LARGE SCALE GENOMIC DNA]</scope>
    <source>
        <strain evidence="3">MUT 4182</strain>
    </source>
</reference>